<keyword evidence="8 11" id="KW-1133">Transmembrane helix</keyword>
<dbReference type="Proteomes" id="UP000824258">
    <property type="component" value="Unassembled WGS sequence"/>
</dbReference>
<comment type="cofactor">
    <cofactor evidence="1">
        <name>Zn(2+)</name>
        <dbReference type="ChEBI" id="CHEBI:29105"/>
    </cofactor>
</comment>
<comment type="caution">
    <text evidence="13">The sequence shown here is derived from an EMBL/GenBank/DDBJ whole genome shotgun (WGS) entry which is preliminary data.</text>
</comment>
<evidence type="ECO:0000313" key="13">
    <source>
        <dbReference type="EMBL" id="HIR09562.1"/>
    </source>
</evidence>
<dbReference type="PANTHER" id="PTHR42837:SF2">
    <property type="entry name" value="MEMBRANE METALLOPROTEASE ARASP2, CHLOROPLASTIC-RELATED"/>
    <property type="match status" value="1"/>
</dbReference>
<dbReference type="GO" id="GO:0016020">
    <property type="term" value="C:membrane"/>
    <property type="evidence" value="ECO:0007669"/>
    <property type="project" value="UniProtKB-SubCell"/>
</dbReference>
<dbReference type="Pfam" id="PF02163">
    <property type="entry name" value="Peptidase_M50"/>
    <property type="match status" value="1"/>
</dbReference>
<sequence>YGLYFGTEGKTLGTVLKNSWYTAVDFVRIVRMSLQDLVSGWVSIDEMSGPVGIVSVIAQTGEQSESTKAAALNIAYLAAFIAVNLAVVNLLPIPALDGGRIFLLIVTWVVEKIIRRKIDPKYEGYIHAVGMILLLAFLAFITFKDIWKLIGA</sequence>
<dbReference type="InterPro" id="IPR008915">
    <property type="entry name" value="Peptidase_M50"/>
</dbReference>
<evidence type="ECO:0000256" key="2">
    <source>
        <dbReference type="ARBA" id="ARBA00004141"/>
    </source>
</evidence>
<evidence type="ECO:0000259" key="12">
    <source>
        <dbReference type="Pfam" id="PF02163"/>
    </source>
</evidence>
<accession>A0A9D1A771</accession>
<evidence type="ECO:0000256" key="11">
    <source>
        <dbReference type="SAM" id="Phobius"/>
    </source>
</evidence>
<evidence type="ECO:0000256" key="3">
    <source>
        <dbReference type="ARBA" id="ARBA00007931"/>
    </source>
</evidence>
<dbReference type="PANTHER" id="PTHR42837">
    <property type="entry name" value="REGULATOR OF SIGMA-E PROTEASE RSEP"/>
    <property type="match status" value="1"/>
</dbReference>
<comment type="similarity">
    <text evidence="3">Belongs to the peptidase M50B family.</text>
</comment>
<feature type="transmembrane region" description="Helical" evidence="11">
    <location>
        <begin position="122"/>
        <end position="143"/>
    </location>
</feature>
<keyword evidence="7" id="KW-0862">Zinc</keyword>
<gene>
    <name evidence="13" type="ORF">IAA70_04070</name>
</gene>
<dbReference type="InterPro" id="IPR004387">
    <property type="entry name" value="Pept_M50_Zn"/>
</dbReference>
<feature type="domain" description="Peptidase M50" evidence="12">
    <location>
        <begin position="10"/>
        <end position="136"/>
    </location>
</feature>
<dbReference type="AlphaFoldDB" id="A0A9D1A771"/>
<dbReference type="EMBL" id="DVGD01000122">
    <property type="protein sequence ID" value="HIR09562.1"/>
    <property type="molecule type" value="Genomic_DNA"/>
</dbReference>
<evidence type="ECO:0000256" key="7">
    <source>
        <dbReference type="ARBA" id="ARBA00022833"/>
    </source>
</evidence>
<name>A0A9D1A771_9FIRM</name>
<evidence type="ECO:0000256" key="8">
    <source>
        <dbReference type="ARBA" id="ARBA00022989"/>
    </source>
</evidence>
<keyword evidence="10 11" id="KW-0472">Membrane</keyword>
<evidence type="ECO:0000256" key="1">
    <source>
        <dbReference type="ARBA" id="ARBA00001947"/>
    </source>
</evidence>
<dbReference type="GO" id="GO:0004222">
    <property type="term" value="F:metalloendopeptidase activity"/>
    <property type="evidence" value="ECO:0007669"/>
    <property type="project" value="InterPro"/>
</dbReference>
<proteinExistence type="inferred from homology"/>
<dbReference type="GO" id="GO:0006508">
    <property type="term" value="P:proteolysis"/>
    <property type="evidence" value="ECO:0007669"/>
    <property type="project" value="UniProtKB-KW"/>
</dbReference>
<evidence type="ECO:0000256" key="5">
    <source>
        <dbReference type="ARBA" id="ARBA00022692"/>
    </source>
</evidence>
<evidence type="ECO:0000313" key="14">
    <source>
        <dbReference type="Proteomes" id="UP000824258"/>
    </source>
</evidence>
<reference evidence="13" key="2">
    <citation type="journal article" date="2021" name="PeerJ">
        <title>Extensive microbial diversity within the chicken gut microbiome revealed by metagenomics and culture.</title>
        <authorList>
            <person name="Gilroy R."/>
            <person name="Ravi A."/>
            <person name="Getino M."/>
            <person name="Pursley I."/>
            <person name="Horton D.L."/>
            <person name="Alikhan N.F."/>
            <person name="Baker D."/>
            <person name="Gharbi K."/>
            <person name="Hall N."/>
            <person name="Watson M."/>
            <person name="Adriaenssens E.M."/>
            <person name="Foster-Nyarko E."/>
            <person name="Jarju S."/>
            <person name="Secka A."/>
            <person name="Antonio M."/>
            <person name="Oren A."/>
            <person name="Chaudhuri R.R."/>
            <person name="La Ragione R."/>
            <person name="Hildebrand F."/>
            <person name="Pallen M.J."/>
        </authorList>
    </citation>
    <scope>NUCLEOTIDE SEQUENCE</scope>
    <source>
        <strain evidence="13">ChiHjej9B8-7071</strain>
    </source>
</reference>
<evidence type="ECO:0000256" key="6">
    <source>
        <dbReference type="ARBA" id="ARBA00022801"/>
    </source>
</evidence>
<reference evidence="13" key="1">
    <citation type="submission" date="2020-10" db="EMBL/GenBank/DDBJ databases">
        <authorList>
            <person name="Gilroy R."/>
        </authorList>
    </citation>
    <scope>NUCLEOTIDE SEQUENCE</scope>
    <source>
        <strain evidence="13">ChiHjej9B8-7071</strain>
    </source>
</reference>
<keyword evidence="9" id="KW-0482">Metalloprotease</keyword>
<protein>
    <submittedName>
        <fullName evidence="13">Site-2 protease family protein</fullName>
    </submittedName>
</protein>
<evidence type="ECO:0000256" key="9">
    <source>
        <dbReference type="ARBA" id="ARBA00023049"/>
    </source>
</evidence>
<feature type="non-terminal residue" evidence="13">
    <location>
        <position position="1"/>
    </location>
</feature>
<comment type="subcellular location">
    <subcellularLocation>
        <location evidence="2">Membrane</location>
        <topology evidence="2">Multi-pass membrane protein</topology>
    </subcellularLocation>
</comment>
<keyword evidence="6" id="KW-0378">Hydrolase</keyword>
<feature type="transmembrane region" description="Helical" evidence="11">
    <location>
        <begin position="69"/>
        <end position="87"/>
    </location>
</feature>
<keyword evidence="5 11" id="KW-0812">Transmembrane</keyword>
<evidence type="ECO:0000256" key="4">
    <source>
        <dbReference type="ARBA" id="ARBA00022670"/>
    </source>
</evidence>
<keyword evidence="4 13" id="KW-0645">Protease</keyword>
<organism evidence="13 14">
    <name type="scientific">Candidatus Avoscillospira stercoripullorum</name>
    <dbReference type="NCBI Taxonomy" id="2840709"/>
    <lineage>
        <taxon>Bacteria</taxon>
        <taxon>Bacillati</taxon>
        <taxon>Bacillota</taxon>
        <taxon>Clostridia</taxon>
        <taxon>Eubacteriales</taxon>
        <taxon>Oscillospiraceae</taxon>
        <taxon>Oscillospiraceae incertae sedis</taxon>
        <taxon>Candidatus Avoscillospira</taxon>
    </lineage>
</organism>
<evidence type="ECO:0000256" key="10">
    <source>
        <dbReference type="ARBA" id="ARBA00023136"/>
    </source>
</evidence>